<dbReference type="AlphaFoldDB" id="A0A1I6MRC4"/>
<name>A0A1I6MRC4_9BACT</name>
<evidence type="ECO:0000259" key="4">
    <source>
        <dbReference type="Pfam" id="PF00263"/>
    </source>
</evidence>
<dbReference type="RefSeq" id="WP_089840940.1">
    <property type="nucleotide sequence ID" value="NZ_FOZL01000001.1"/>
</dbReference>
<dbReference type="GO" id="GO:0009306">
    <property type="term" value="P:protein secretion"/>
    <property type="evidence" value="ECO:0007669"/>
    <property type="project" value="InterPro"/>
</dbReference>
<sequence>MTFRVRIARLLCCVAWLPFAGYAQSAAPVTDAADAAAADFSSSVPYAPVMRVIVGRTVTINTKHRLTKVYVTDPSILLSYTASPNQVLVTAKQAGVSSLVLWDEAGESRTFFFSADVDITRLQGALKQAMPNEMIEAQGDQGRVILTGHTSSAALSESAVHLAALYSKEVSNTIVVNSAAIKQVRLKVRIVEVDRSKLDQFAFNFFSAGGKNLASTTTNQFPSTASVTTSGSSGSSSSGTSNSVGQNTVSVSNPLNFLLYSSQLNVGAMLQDLESRQVLQILAEPNITTLSGLKANFLAGGEFPFPVVQGTSGGLTSISVQFRPYGVKVEFLPVVNVDGSIQLSVSPEVSALDYTNAVTISGYTIPALSTRRADTQVVLKSGQSFAISGLLDKRTTDSLARTPGAANIPILGKLFKSKNINHSTTELIVIVTPEIVDPLHNPDHFLEPLPAVPFLDPKVFDAHLPKIQPN</sequence>
<reference evidence="6 7" key="1">
    <citation type="submission" date="2016-10" db="EMBL/GenBank/DDBJ databases">
        <authorList>
            <person name="de Groot N.N."/>
        </authorList>
    </citation>
    <scope>NUCLEOTIDE SEQUENCE [LARGE SCALE GENOMIC DNA]</scope>
    <source>
        <strain evidence="6 7">DSM 21001</strain>
    </source>
</reference>
<keyword evidence="7" id="KW-1185">Reference proteome</keyword>
<feature type="chain" id="PRO_5011493732" evidence="3">
    <location>
        <begin position="26"/>
        <end position="470"/>
    </location>
</feature>
<dbReference type="GO" id="GO:0015627">
    <property type="term" value="C:type II protein secretion system complex"/>
    <property type="evidence" value="ECO:0007669"/>
    <property type="project" value="TreeGrafter"/>
</dbReference>
<feature type="domain" description="Type II/III secretion system secretin-like" evidence="4">
    <location>
        <begin position="273"/>
        <end position="437"/>
    </location>
</feature>
<dbReference type="STRING" id="474950.SAMN05421771_3418"/>
<feature type="region of interest" description="Disordered" evidence="2">
    <location>
        <begin position="218"/>
        <end position="245"/>
    </location>
</feature>
<evidence type="ECO:0000259" key="5">
    <source>
        <dbReference type="Pfam" id="PF13629"/>
    </source>
</evidence>
<gene>
    <name evidence="6" type="ORF">SAMN05421771_3418</name>
</gene>
<evidence type="ECO:0000256" key="1">
    <source>
        <dbReference type="RuleBase" id="RU004003"/>
    </source>
</evidence>
<dbReference type="InterPro" id="IPR004846">
    <property type="entry name" value="T2SS/T3SS_dom"/>
</dbReference>
<dbReference type="PRINTS" id="PR00811">
    <property type="entry name" value="BCTERIALGSPD"/>
</dbReference>
<feature type="signal peptide" evidence="3">
    <location>
        <begin position="1"/>
        <end position="25"/>
    </location>
</feature>
<dbReference type="Proteomes" id="UP000199024">
    <property type="component" value="Unassembled WGS sequence"/>
</dbReference>
<dbReference type="InterPro" id="IPR001775">
    <property type="entry name" value="GspD/PilQ"/>
</dbReference>
<dbReference type="Pfam" id="PF13629">
    <property type="entry name" value="T2SS-T3SS_pil_N"/>
    <property type="match status" value="1"/>
</dbReference>
<dbReference type="InterPro" id="IPR032789">
    <property type="entry name" value="T2SS-T3SS_pil_N"/>
</dbReference>
<evidence type="ECO:0000313" key="6">
    <source>
        <dbReference type="EMBL" id="SFS18303.1"/>
    </source>
</evidence>
<dbReference type="PANTHER" id="PTHR30332">
    <property type="entry name" value="PROBABLE GENERAL SECRETION PATHWAY PROTEIN D"/>
    <property type="match status" value="1"/>
</dbReference>
<evidence type="ECO:0000256" key="3">
    <source>
        <dbReference type="SAM" id="SignalP"/>
    </source>
</evidence>
<protein>
    <submittedName>
        <fullName evidence="6">Pilus assembly protein CpaC</fullName>
    </submittedName>
</protein>
<dbReference type="Pfam" id="PF00263">
    <property type="entry name" value="Secretin"/>
    <property type="match status" value="1"/>
</dbReference>
<feature type="domain" description="Pilus formation protein N-terminal" evidence="5">
    <location>
        <begin position="48"/>
        <end position="108"/>
    </location>
</feature>
<dbReference type="OrthoDB" id="9779724at2"/>
<dbReference type="InterPro" id="IPR050810">
    <property type="entry name" value="Bact_Secretion_Sys_Channel"/>
</dbReference>
<evidence type="ECO:0000256" key="2">
    <source>
        <dbReference type="SAM" id="MobiDB-lite"/>
    </source>
</evidence>
<dbReference type="PANTHER" id="PTHR30332:SF17">
    <property type="entry name" value="TYPE IV PILIATION SYSTEM PROTEIN DR_0774-RELATED"/>
    <property type="match status" value="1"/>
</dbReference>
<keyword evidence="3" id="KW-0732">Signal</keyword>
<proteinExistence type="inferred from homology"/>
<dbReference type="EMBL" id="FOZL01000001">
    <property type="protein sequence ID" value="SFS18303.1"/>
    <property type="molecule type" value="Genomic_DNA"/>
</dbReference>
<comment type="similarity">
    <text evidence="1">Belongs to the bacterial secretin family.</text>
</comment>
<evidence type="ECO:0000313" key="7">
    <source>
        <dbReference type="Proteomes" id="UP000199024"/>
    </source>
</evidence>
<feature type="compositionally biased region" description="Low complexity" evidence="2">
    <location>
        <begin position="223"/>
        <end position="245"/>
    </location>
</feature>
<organism evidence="6 7">
    <name type="scientific">Granulicella pectinivorans</name>
    <dbReference type="NCBI Taxonomy" id="474950"/>
    <lineage>
        <taxon>Bacteria</taxon>
        <taxon>Pseudomonadati</taxon>
        <taxon>Acidobacteriota</taxon>
        <taxon>Terriglobia</taxon>
        <taxon>Terriglobales</taxon>
        <taxon>Acidobacteriaceae</taxon>
        <taxon>Granulicella</taxon>
    </lineage>
</organism>
<accession>A0A1I6MRC4</accession>